<gene>
    <name evidence="1" type="ORF">CEXT_89031</name>
</gene>
<name>A0AAV4T1S5_CAEEX</name>
<keyword evidence="2" id="KW-1185">Reference proteome</keyword>
<proteinExistence type="predicted"/>
<reference evidence="1 2" key="1">
    <citation type="submission" date="2021-06" db="EMBL/GenBank/DDBJ databases">
        <title>Caerostris extrusa draft genome.</title>
        <authorList>
            <person name="Kono N."/>
            <person name="Arakawa K."/>
        </authorList>
    </citation>
    <scope>NUCLEOTIDE SEQUENCE [LARGE SCALE GENOMIC DNA]</scope>
</reference>
<sequence length="166" mass="18812">MAIHILGGKGIMGAKYNRHDFDLYVQMEWFGLDWMGWLGDWDIYGIYFYGRLLRALYVFALGISSENYSAGFDHFALIFAKVKRRQGRQEFRAKRFGKLKGRKKANKQGAVLSWKCTGLTVILLEECVPEIKPLGLVEERGRNLIKGLGGDELFGIEAIVSQISSA</sequence>
<dbReference type="AlphaFoldDB" id="A0AAV4T1S5"/>
<dbReference type="Proteomes" id="UP001054945">
    <property type="component" value="Unassembled WGS sequence"/>
</dbReference>
<dbReference type="EMBL" id="BPLR01010442">
    <property type="protein sequence ID" value="GIY39301.1"/>
    <property type="molecule type" value="Genomic_DNA"/>
</dbReference>
<accession>A0AAV4T1S5</accession>
<evidence type="ECO:0000313" key="1">
    <source>
        <dbReference type="EMBL" id="GIY39301.1"/>
    </source>
</evidence>
<protein>
    <submittedName>
        <fullName evidence="1">Uncharacterized protein</fullName>
    </submittedName>
</protein>
<organism evidence="1 2">
    <name type="scientific">Caerostris extrusa</name>
    <name type="common">Bark spider</name>
    <name type="synonym">Caerostris bankana</name>
    <dbReference type="NCBI Taxonomy" id="172846"/>
    <lineage>
        <taxon>Eukaryota</taxon>
        <taxon>Metazoa</taxon>
        <taxon>Ecdysozoa</taxon>
        <taxon>Arthropoda</taxon>
        <taxon>Chelicerata</taxon>
        <taxon>Arachnida</taxon>
        <taxon>Araneae</taxon>
        <taxon>Araneomorphae</taxon>
        <taxon>Entelegynae</taxon>
        <taxon>Araneoidea</taxon>
        <taxon>Araneidae</taxon>
        <taxon>Caerostris</taxon>
    </lineage>
</organism>
<comment type="caution">
    <text evidence="1">The sequence shown here is derived from an EMBL/GenBank/DDBJ whole genome shotgun (WGS) entry which is preliminary data.</text>
</comment>
<evidence type="ECO:0000313" key="2">
    <source>
        <dbReference type="Proteomes" id="UP001054945"/>
    </source>
</evidence>